<dbReference type="AlphaFoldDB" id="A0A835AXN2"/>
<keyword evidence="2" id="KW-1185">Reference proteome</keyword>
<dbReference type="OrthoDB" id="692688at2759"/>
<dbReference type="PANTHER" id="PTHR34709">
    <property type="entry name" value="OS10G0396666 PROTEIN"/>
    <property type="match status" value="1"/>
</dbReference>
<protein>
    <recommendedName>
        <fullName evidence="3">FBD domain-containing protein</fullName>
    </recommendedName>
</protein>
<name>A0A835AXN2_9POAL</name>
<dbReference type="Proteomes" id="UP000636709">
    <property type="component" value="Unassembled WGS sequence"/>
</dbReference>
<proteinExistence type="predicted"/>
<evidence type="ECO:0000313" key="1">
    <source>
        <dbReference type="EMBL" id="KAF8673786.1"/>
    </source>
</evidence>
<gene>
    <name evidence="1" type="ORF">HU200_048541</name>
</gene>
<accession>A0A835AXN2</accession>
<organism evidence="1 2">
    <name type="scientific">Digitaria exilis</name>
    <dbReference type="NCBI Taxonomy" id="1010633"/>
    <lineage>
        <taxon>Eukaryota</taxon>
        <taxon>Viridiplantae</taxon>
        <taxon>Streptophyta</taxon>
        <taxon>Embryophyta</taxon>
        <taxon>Tracheophyta</taxon>
        <taxon>Spermatophyta</taxon>
        <taxon>Magnoliopsida</taxon>
        <taxon>Liliopsida</taxon>
        <taxon>Poales</taxon>
        <taxon>Poaceae</taxon>
        <taxon>PACMAD clade</taxon>
        <taxon>Panicoideae</taxon>
        <taxon>Panicodae</taxon>
        <taxon>Paniceae</taxon>
        <taxon>Anthephorinae</taxon>
        <taxon>Digitaria</taxon>
    </lineage>
</organism>
<evidence type="ECO:0000313" key="2">
    <source>
        <dbReference type="Proteomes" id="UP000636709"/>
    </source>
</evidence>
<comment type="caution">
    <text evidence="1">The sequence shown here is derived from an EMBL/GenBank/DDBJ whole genome shotgun (WGS) entry which is preliminary data.</text>
</comment>
<dbReference type="PANTHER" id="PTHR34709:SF79">
    <property type="entry name" value="F-BOX DOMAIN-CONTAINING PROTEIN"/>
    <property type="match status" value="1"/>
</dbReference>
<sequence length="389" mass="43632">MRRVVESFTLSLTCVGSSRKAILLPGHGRMASISMHLSEYDTCRLPMPGAARYDAPTELMLDGGKFEEAGGRTLGDFVSCYCPRLCKLDVCSPTGLPQLVIRSETLEELSLFLAEDLRTLDVRAPSMRVLKLQLCFAEPESFDTDGQGTSNMARIMAPRLEEIAMRNYGGRRRPKLEIHDMASVRRLGKVVFLDMHGPYCLDVDGSFWLLENCRGVEHVSVSLYHRGGCAATHRDLVDLTSQGAAPFDNVTTMAIRAPNLSERHLNRRWLLRCFCDEVDPWKFHRKFSLGSLEEVTIRGFLGADEDMELLALLFEGSNSIMSVTLHAVPLFPAHVSLERMLAEEDEKDTESTAQKLTNIPYTDRGYWHFGKDATWTCYGTENAIGRHAC</sequence>
<dbReference type="InterPro" id="IPR055312">
    <property type="entry name" value="FBL15-like"/>
</dbReference>
<dbReference type="EMBL" id="JACEFO010002202">
    <property type="protein sequence ID" value="KAF8673786.1"/>
    <property type="molecule type" value="Genomic_DNA"/>
</dbReference>
<reference evidence="1" key="1">
    <citation type="submission" date="2020-07" db="EMBL/GenBank/DDBJ databases">
        <title>Genome sequence and genetic diversity analysis of an under-domesticated orphan crop, white fonio (Digitaria exilis).</title>
        <authorList>
            <person name="Bennetzen J.L."/>
            <person name="Chen S."/>
            <person name="Ma X."/>
            <person name="Wang X."/>
            <person name="Yssel A.E.J."/>
            <person name="Chaluvadi S.R."/>
            <person name="Johnson M."/>
            <person name="Gangashetty P."/>
            <person name="Hamidou F."/>
            <person name="Sanogo M.D."/>
            <person name="Zwaenepoel A."/>
            <person name="Wallace J."/>
            <person name="Van De Peer Y."/>
            <person name="Van Deynze A."/>
        </authorList>
    </citation>
    <scope>NUCLEOTIDE SEQUENCE</scope>
    <source>
        <tissue evidence="1">Leaves</tissue>
    </source>
</reference>
<evidence type="ECO:0008006" key="3">
    <source>
        <dbReference type="Google" id="ProtNLM"/>
    </source>
</evidence>